<sequence>MTLPIDPYERRPVPGPPQPPNPVARPPMSWWRRHRVLRNWLAGVASAVAVSVISGVVLAFVTPTAEPPGGTQSSPPAPDQPFTVNMLSRGEVCLPYVVDADPATLASPHRDASAARGSRPSDDEVVAWMGKVGATPSKGNLVLTVQGVSGKAVVLQGLDVEIVERSPAPAAPAVFIIEDGCGAEESPRLFNIALDQPNPQAKPQDGVAVGGAKIPAAAFPFSVSDSDPEIFLIEANPGRCDCTWRLRLRWVGDGRSGTLVIDDHGKPFRTSGYDEPAAQVYYERTANNCPSDVTWCLLPS</sequence>
<dbReference type="RefSeq" id="WP_166385670.1">
    <property type="nucleotide sequence ID" value="NZ_BAAATT010000003.1"/>
</dbReference>
<dbReference type="EMBL" id="BONJ01000026">
    <property type="protein sequence ID" value="GIG16471.1"/>
    <property type="molecule type" value="Genomic_DNA"/>
</dbReference>
<protein>
    <submittedName>
        <fullName evidence="3">Uncharacterized protein</fullName>
    </submittedName>
</protein>
<evidence type="ECO:0000256" key="2">
    <source>
        <dbReference type="SAM" id="Phobius"/>
    </source>
</evidence>
<keyword evidence="2" id="KW-0472">Membrane</keyword>
<keyword evidence="4" id="KW-1185">Reference proteome</keyword>
<dbReference type="Proteomes" id="UP000660339">
    <property type="component" value="Unassembled WGS sequence"/>
</dbReference>
<reference evidence="3" key="1">
    <citation type="submission" date="2021-01" db="EMBL/GenBank/DDBJ databases">
        <title>Whole genome shotgun sequence of Catellatospora methionotrophica NBRC 14553.</title>
        <authorList>
            <person name="Komaki H."/>
            <person name="Tamura T."/>
        </authorList>
    </citation>
    <scope>NUCLEOTIDE SEQUENCE</scope>
    <source>
        <strain evidence="3">NBRC 14553</strain>
    </source>
</reference>
<evidence type="ECO:0000256" key="1">
    <source>
        <dbReference type="SAM" id="MobiDB-lite"/>
    </source>
</evidence>
<gene>
    <name evidence="3" type="ORF">Cme02nite_48030</name>
</gene>
<dbReference type="AlphaFoldDB" id="A0A8J3PG74"/>
<evidence type="ECO:0000313" key="4">
    <source>
        <dbReference type="Proteomes" id="UP000660339"/>
    </source>
</evidence>
<proteinExistence type="predicted"/>
<feature type="compositionally biased region" description="Pro residues" evidence="1">
    <location>
        <begin position="13"/>
        <end position="24"/>
    </location>
</feature>
<organism evidence="3 4">
    <name type="scientific">Catellatospora methionotrophica</name>
    <dbReference type="NCBI Taxonomy" id="121620"/>
    <lineage>
        <taxon>Bacteria</taxon>
        <taxon>Bacillati</taxon>
        <taxon>Actinomycetota</taxon>
        <taxon>Actinomycetes</taxon>
        <taxon>Micromonosporales</taxon>
        <taxon>Micromonosporaceae</taxon>
        <taxon>Catellatospora</taxon>
    </lineage>
</organism>
<feature type="region of interest" description="Disordered" evidence="1">
    <location>
        <begin position="65"/>
        <end position="84"/>
    </location>
</feature>
<accession>A0A8J3PG74</accession>
<evidence type="ECO:0000313" key="3">
    <source>
        <dbReference type="EMBL" id="GIG16471.1"/>
    </source>
</evidence>
<feature type="transmembrane region" description="Helical" evidence="2">
    <location>
        <begin position="40"/>
        <end position="61"/>
    </location>
</feature>
<feature type="region of interest" description="Disordered" evidence="1">
    <location>
        <begin position="1"/>
        <end position="24"/>
    </location>
</feature>
<comment type="caution">
    <text evidence="3">The sequence shown here is derived from an EMBL/GenBank/DDBJ whole genome shotgun (WGS) entry which is preliminary data.</text>
</comment>
<keyword evidence="2" id="KW-1133">Transmembrane helix</keyword>
<keyword evidence="2" id="KW-0812">Transmembrane</keyword>
<name>A0A8J3PG74_9ACTN</name>